<dbReference type="InterPro" id="IPR001045">
    <property type="entry name" value="Spermi_synthase"/>
</dbReference>
<dbReference type="CDD" id="cd02440">
    <property type="entry name" value="AdoMet_MTases"/>
    <property type="match status" value="1"/>
</dbReference>
<dbReference type="UniPathway" id="UPA00248">
    <property type="reaction ID" value="UER00314"/>
</dbReference>
<dbReference type="AlphaFoldDB" id="E1QLM7"/>
<comment type="similarity">
    <text evidence="1 5 7">Belongs to the spermidine/spermine synthase family.</text>
</comment>
<dbReference type="SUPFAM" id="SSF53335">
    <property type="entry name" value="S-adenosyl-L-methionine-dependent methyltransferases"/>
    <property type="match status" value="1"/>
</dbReference>
<gene>
    <name evidence="5" type="primary">speE</name>
    <name evidence="10" type="ordered locus">Deba_3109</name>
</gene>
<keyword evidence="2 5" id="KW-0808">Transferase</keyword>
<feature type="binding site" evidence="5">
    <location>
        <position position="47"/>
    </location>
    <ligand>
        <name>S-methyl-5'-thioadenosine</name>
        <dbReference type="ChEBI" id="CHEBI:17509"/>
    </ligand>
</feature>
<proteinExistence type="inferred from homology"/>
<evidence type="ECO:0000256" key="7">
    <source>
        <dbReference type="RuleBase" id="RU003836"/>
    </source>
</evidence>
<feature type="binding site" evidence="5">
    <location>
        <position position="102"/>
    </location>
    <ligand>
        <name>spermidine</name>
        <dbReference type="ChEBI" id="CHEBI:57834"/>
    </ligand>
</feature>
<evidence type="ECO:0000256" key="4">
    <source>
        <dbReference type="ARBA" id="ARBA00023115"/>
    </source>
</evidence>
<dbReference type="InterPro" id="IPR030373">
    <property type="entry name" value="PABS_CS"/>
</dbReference>
<dbReference type="PROSITE" id="PS01330">
    <property type="entry name" value="PABS_1"/>
    <property type="match status" value="1"/>
</dbReference>
<dbReference type="OrthoDB" id="9793120at2"/>
<dbReference type="HAMAP" id="MF_00198">
    <property type="entry name" value="Spermidine_synth"/>
    <property type="match status" value="1"/>
</dbReference>
<evidence type="ECO:0000256" key="1">
    <source>
        <dbReference type="ARBA" id="ARBA00007867"/>
    </source>
</evidence>
<dbReference type="KEGG" id="dbr:Deba_3109"/>
<dbReference type="PROSITE" id="PS51006">
    <property type="entry name" value="PABS_2"/>
    <property type="match status" value="1"/>
</dbReference>
<dbReference type="InterPro" id="IPR029063">
    <property type="entry name" value="SAM-dependent_MTases_sf"/>
</dbReference>
<dbReference type="InterPro" id="IPR035246">
    <property type="entry name" value="Spermidine_synt_N"/>
</dbReference>
<feature type="binding site" evidence="5">
    <location>
        <position position="78"/>
    </location>
    <ligand>
        <name>spermidine</name>
        <dbReference type="ChEBI" id="CHEBI:57834"/>
    </ligand>
</feature>
<dbReference type="EC" id="2.5.1.16" evidence="5"/>
<dbReference type="Proteomes" id="UP000009047">
    <property type="component" value="Chromosome"/>
</dbReference>
<dbReference type="HOGENOM" id="CLU_048199_1_0_7"/>
<organism evidence="10 11">
    <name type="scientific">Desulfarculus baarsii (strain ATCC 33931 / DSM 2075 / LMG 7858 / VKM B-1802 / 2st14)</name>
    <dbReference type="NCBI Taxonomy" id="644282"/>
    <lineage>
        <taxon>Bacteria</taxon>
        <taxon>Pseudomonadati</taxon>
        <taxon>Thermodesulfobacteriota</taxon>
        <taxon>Desulfarculia</taxon>
        <taxon>Desulfarculales</taxon>
        <taxon>Desulfarculaceae</taxon>
        <taxon>Desulfarculus</taxon>
    </lineage>
</organism>
<reference evidence="10 11" key="1">
    <citation type="journal article" date="2010" name="Stand. Genomic Sci.">
        <title>Complete genome sequence of Desulfarculus baarsii type strain (2st14).</title>
        <authorList>
            <person name="Sun H."/>
            <person name="Spring S."/>
            <person name="Lapidus A."/>
            <person name="Davenport K."/>
            <person name="Del Rio T.G."/>
            <person name="Tice H."/>
            <person name="Nolan M."/>
            <person name="Copeland A."/>
            <person name="Cheng J.F."/>
            <person name="Lucas S."/>
            <person name="Tapia R."/>
            <person name="Goodwin L."/>
            <person name="Pitluck S."/>
            <person name="Ivanova N."/>
            <person name="Pagani I."/>
            <person name="Mavromatis K."/>
            <person name="Ovchinnikova G."/>
            <person name="Pati A."/>
            <person name="Chen A."/>
            <person name="Palaniappan K."/>
            <person name="Hauser L."/>
            <person name="Chang Y.J."/>
            <person name="Jeffries C.D."/>
            <person name="Detter J.C."/>
            <person name="Han C."/>
            <person name="Rohde M."/>
            <person name="Brambilla E."/>
            <person name="Goker M."/>
            <person name="Woyke T."/>
            <person name="Bristow J."/>
            <person name="Eisen J.A."/>
            <person name="Markowitz V."/>
            <person name="Hugenholtz P."/>
            <person name="Kyrpides N.C."/>
            <person name="Klenk H.P."/>
            <person name="Land M."/>
        </authorList>
    </citation>
    <scope>NUCLEOTIDE SEQUENCE [LARGE SCALE GENOMIC DNA]</scope>
    <source>
        <strain evidence="11">ATCC 33931 / DSM 2075 / LMG 7858 / VKM B-1802 / 2st14</strain>
    </source>
</reference>
<evidence type="ECO:0000313" key="10">
    <source>
        <dbReference type="EMBL" id="ADK86462.1"/>
    </source>
</evidence>
<dbReference type="Gene3D" id="2.30.140.10">
    <property type="entry name" value="Spermidine synthase, tetramerisation domain"/>
    <property type="match status" value="1"/>
</dbReference>
<dbReference type="GO" id="GO:0004766">
    <property type="term" value="F:spermidine synthase activity"/>
    <property type="evidence" value="ECO:0007669"/>
    <property type="project" value="UniProtKB-UniRule"/>
</dbReference>
<feature type="binding site" evidence="5">
    <location>
        <begin position="171"/>
        <end position="174"/>
    </location>
    <ligand>
        <name>spermidine</name>
        <dbReference type="ChEBI" id="CHEBI:57834"/>
    </ligand>
</feature>
<dbReference type="EMBL" id="CP002085">
    <property type="protein sequence ID" value="ADK86462.1"/>
    <property type="molecule type" value="Genomic_DNA"/>
</dbReference>
<feature type="binding site" evidence="5">
    <location>
        <position position="178"/>
    </location>
    <ligand>
        <name>S-methyl-5'-thioadenosine</name>
        <dbReference type="ChEBI" id="CHEBI:17509"/>
    </ligand>
</feature>
<comment type="pathway">
    <text evidence="5">Amine and polyamine biosynthesis; spermidine biosynthesis; spermidine from putrescine: step 1/1.</text>
</comment>
<accession>E1QLM7</accession>
<comment type="subunit">
    <text evidence="5">Homodimer or homotetramer.</text>
</comment>
<dbReference type="InterPro" id="IPR037163">
    <property type="entry name" value="Spermidine_synt_N_sf"/>
</dbReference>
<dbReference type="NCBIfam" id="TIGR00417">
    <property type="entry name" value="speE"/>
    <property type="match status" value="1"/>
</dbReference>
<dbReference type="GO" id="GO:0005829">
    <property type="term" value="C:cytosol"/>
    <property type="evidence" value="ECO:0007669"/>
    <property type="project" value="TreeGrafter"/>
</dbReference>
<evidence type="ECO:0000256" key="6">
    <source>
        <dbReference type="PROSITE-ProRule" id="PRU00354"/>
    </source>
</evidence>
<keyword evidence="11" id="KW-1185">Reference proteome</keyword>
<dbReference type="Pfam" id="PF01564">
    <property type="entry name" value="Spermine_synth"/>
    <property type="match status" value="1"/>
</dbReference>
<dbReference type="NCBIfam" id="NF002010">
    <property type="entry name" value="PRK00811.1"/>
    <property type="match status" value="1"/>
</dbReference>
<feature type="binding site" evidence="5">
    <location>
        <position position="122"/>
    </location>
    <ligand>
        <name>S-methyl-5'-thioadenosine</name>
        <dbReference type="ChEBI" id="CHEBI:17509"/>
    </ligand>
</feature>
<evidence type="ECO:0000256" key="8">
    <source>
        <dbReference type="RuleBase" id="RU003837"/>
    </source>
</evidence>
<feature type="active site" description="Proton acceptor" evidence="5 6">
    <location>
        <position position="171"/>
    </location>
</feature>
<evidence type="ECO:0000313" key="11">
    <source>
        <dbReference type="Proteomes" id="UP000009047"/>
    </source>
</evidence>
<dbReference type="NCBIfam" id="NF037959">
    <property type="entry name" value="MFS_SpdSyn"/>
    <property type="match status" value="1"/>
</dbReference>
<dbReference type="RefSeq" id="WP_013259899.1">
    <property type="nucleotide sequence ID" value="NC_014365.1"/>
</dbReference>
<evidence type="ECO:0000259" key="9">
    <source>
        <dbReference type="PROSITE" id="PS51006"/>
    </source>
</evidence>
<evidence type="ECO:0000256" key="2">
    <source>
        <dbReference type="ARBA" id="ARBA00022679"/>
    </source>
</evidence>
<protein>
    <recommendedName>
        <fullName evidence="5">Polyamine aminopropyltransferase</fullName>
    </recommendedName>
    <alternativeName>
        <fullName evidence="5">Putrescine aminopropyltransferase</fullName>
        <shortName evidence="5">PAPT</shortName>
    </alternativeName>
    <alternativeName>
        <fullName evidence="5">Spermidine synthase</fullName>
        <shortName evidence="5">SPDS</shortName>
        <shortName evidence="5">SPDSY</shortName>
        <ecNumber evidence="5">2.5.1.16</ecNumber>
    </alternativeName>
</protein>
<keyword evidence="4 5" id="KW-0620">Polyamine biosynthesis</keyword>
<dbReference type="Gene3D" id="3.40.50.150">
    <property type="entry name" value="Vaccinia Virus protein VP39"/>
    <property type="match status" value="1"/>
</dbReference>
<dbReference type="STRING" id="644282.Deba_3109"/>
<dbReference type="GO" id="GO:0008295">
    <property type="term" value="P:spermidine biosynthetic process"/>
    <property type="evidence" value="ECO:0007669"/>
    <property type="project" value="UniProtKB-UniRule"/>
</dbReference>
<dbReference type="PANTHER" id="PTHR11558">
    <property type="entry name" value="SPERMIDINE/SPERMINE SYNTHASE"/>
    <property type="match status" value="1"/>
</dbReference>
<dbReference type="PANTHER" id="PTHR11558:SF11">
    <property type="entry name" value="SPERMIDINE SYNTHASE"/>
    <property type="match status" value="1"/>
</dbReference>
<keyword evidence="3 5" id="KW-0745">Spermidine biosynthesis</keyword>
<name>E1QLM7_DESB2</name>
<evidence type="ECO:0000256" key="3">
    <source>
        <dbReference type="ARBA" id="ARBA00023066"/>
    </source>
</evidence>
<sequence length="304" mass="33092">MPEKIGQIATNAVTAGELYLEPPELDGSLRACFQIDEILEDIQSSYQHVQVVRAGELGPMLLLDGVPQTCLFDEAAYHEMLVHVPMLTHPEPQNVLVVGGGDGGAVREVLKHPEVRDVVLCEIDQAVVEVSRRHLPELAASLDDPRVTVRHQDAARFMRQKQNDLDVIIIDSSDPIGPAAELFGRPFYEGVRQALRPGGVAAAQMESFFLYEELIGQVMGFLDEMFDSAAYYLTNAPTYSSGVMGMAICGLGPDPLQPPDPARAAALGPLDYYNPALHRAAFALPQRALRLMPPAVAQRQAACP</sequence>
<feature type="binding site" evidence="5">
    <location>
        <begin position="153"/>
        <end position="154"/>
    </location>
    <ligand>
        <name>S-methyl-5'-thioadenosine</name>
        <dbReference type="ChEBI" id="CHEBI:17509"/>
    </ligand>
</feature>
<feature type="domain" description="PABS" evidence="9">
    <location>
        <begin position="12"/>
        <end position="251"/>
    </location>
</feature>
<comment type="function">
    <text evidence="5">Catalyzes the irreversible transfer of a propylamine group from the amino donor S-adenosylmethioninamine (decarboxy-AdoMet) to putrescine (1,4-diaminobutane) to yield spermidine.</text>
</comment>
<dbReference type="Pfam" id="PF17284">
    <property type="entry name" value="Spermine_synt_N"/>
    <property type="match status" value="1"/>
</dbReference>
<evidence type="ECO:0000256" key="5">
    <source>
        <dbReference type="HAMAP-Rule" id="MF_00198"/>
    </source>
</evidence>
<dbReference type="eggNOG" id="COG0421">
    <property type="taxonomic scope" value="Bacteria"/>
</dbReference>
<comment type="catalytic activity">
    <reaction evidence="5 8">
        <text>S-adenosyl 3-(methylsulfanyl)propylamine + putrescine = S-methyl-5'-thioadenosine + spermidine + H(+)</text>
        <dbReference type="Rhea" id="RHEA:12721"/>
        <dbReference type="ChEBI" id="CHEBI:15378"/>
        <dbReference type="ChEBI" id="CHEBI:17509"/>
        <dbReference type="ChEBI" id="CHEBI:57443"/>
        <dbReference type="ChEBI" id="CHEBI:57834"/>
        <dbReference type="ChEBI" id="CHEBI:326268"/>
        <dbReference type="EC" id="2.5.1.16"/>
    </reaction>
</comment>
<dbReference type="InterPro" id="IPR030374">
    <property type="entry name" value="PABS"/>
</dbReference>